<evidence type="ECO:0000256" key="13">
    <source>
        <dbReference type="ARBA" id="ARBA00022729"/>
    </source>
</evidence>
<dbReference type="PROSITE" id="PS00118">
    <property type="entry name" value="PA2_HIS"/>
    <property type="match status" value="1"/>
</dbReference>
<evidence type="ECO:0000256" key="28">
    <source>
        <dbReference type="ARBA" id="ARBA00049039"/>
    </source>
</evidence>
<keyword evidence="36" id="KW-1185">Reference proteome</keyword>
<evidence type="ECO:0000256" key="26">
    <source>
        <dbReference type="ARBA" id="ARBA00048373"/>
    </source>
</evidence>
<keyword evidence="17" id="KW-0106">Calcium</keyword>
<dbReference type="Pfam" id="PF05826">
    <property type="entry name" value="Phospholip_A2_2"/>
    <property type="match status" value="2"/>
</dbReference>
<dbReference type="OrthoDB" id="10059604at2759"/>
<dbReference type="FunFam" id="1.20.90.10:FF:000002">
    <property type="entry name" value="Phospholipase A2 group III"/>
    <property type="match status" value="1"/>
</dbReference>
<keyword evidence="13 33" id="KW-0732">Signal</keyword>
<dbReference type="GO" id="GO:0050482">
    <property type="term" value="P:arachidonate secretion"/>
    <property type="evidence" value="ECO:0007669"/>
    <property type="project" value="InterPro"/>
</dbReference>
<feature type="domain" description="Phospholipase A2-like central" evidence="34">
    <location>
        <begin position="372"/>
        <end position="434"/>
    </location>
</feature>
<protein>
    <recommendedName>
        <fullName evidence="29">Group 3 secretory phospholipase A2</fullName>
        <ecNumber evidence="7">3.1.1.4</ecNumber>
    </recommendedName>
    <alternativeName>
        <fullName evidence="30">Group III secretory phospholipase A2</fullName>
    </alternativeName>
    <alternativeName>
        <fullName evidence="31">Phosphatidylcholine 2-acylhydrolase 3</fullName>
    </alternativeName>
</protein>
<dbReference type="InterPro" id="IPR016090">
    <property type="entry name" value="PLA2-like_dom"/>
</dbReference>
<dbReference type="GO" id="GO:1903595">
    <property type="term" value="P:positive regulation of histamine secretion by mast cell"/>
    <property type="evidence" value="ECO:0007669"/>
    <property type="project" value="UniProtKB-ARBA"/>
</dbReference>
<dbReference type="EMBL" id="JACASE010000005">
    <property type="protein sequence ID" value="KAF6467118.1"/>
    <property type="molecule type" value="Genomic_DNA"/>
</dbReference>
<comment type="catalytic activity">
    <reaction evidence="24">
        <text>1-hexadecanoyl-2-(9Z,12Z-octadecadienoyl)-sn-glycero-3-phosphocholine + H2O = (9Z,12Z)-octadecadienoate + 1-hexadecanoyl-sn-glycero-3-phosphocholine + H(+)</text>
        <dbReference type="Rhea" id="RHEA:40811"/>
        <dbReference type="ChEBI" id="CHEBI:15377"/>
        <dbReference type="ChEBI" id="CHEBI:15378"/>
        <dbReference type="ChEBI" id="CHEBI:30245"/>
        <dbReference type="ChEBI" id="CHEBI:72998"/>
        <dbReference type="ChEBI" id="CHEBI:73002"/>
    </reaction>
    <physiologicalReaction direction="left-to-right" evidence="24">
        <dbReference type="Rhea" id="RHEA:40812"/>
    </physiologicalReaction>
</comment>
<dbReference type="Gene3D" id="1.20.90.10">
    <property type="entry name" value="Phospholipase A2 domain"/>
    <property type="match status" value="2"/>
</dbReference>
<evidence type="ECO:0000256" key="14">
    <source>
        <dbReference type="ARBA" id="ARBA00022753"/>
    </source>
</evidence>
<keyword evidence="16" id="KW-0378">Hydrolase</keyword>
<organism evidence="35 36">
    <name type="scientific">Rousettus aegyptiacus</name>
    <name type="common">Egyptian fruit bat</name>
    <name type="synonym">Pteropus aegyptiacus</name>
    <dbReference type="NCBI Taxonomy" id="9407"/>
    <lineage>
        <taxon>Eukaryota</taxon>
        <taxon>Metazoa</taxon>
        <taxon>Chordata</taxon>
        <taxon>Craniata</taxon>
        <taxon>Vertebrata</taxon>
        <taxon>Euteleostomi</taxon>
        <taxon>Mammalia</taxon>
        <taxon>Eutheria</taxon>
        <taxon>Laurasiatheria</taxon>
        <taxon>Chiroptera</taxon>
        <taxon>Yinpterochiroptera</taxon>
        <taxon>Pteropodoidea</taxon>
        <taxon>Pteropodidae</taxon>
        <taxon>Rousettinae</taxon>
        <taxon>Rousettus</taxon>
    </lineage>
</organism>
<evidence type="ECO:0000256" key="33">
    <source>
        <dbReference type="SAM" id="SignalP"/>
    </source>
</evidence>
<evidence type="ECO:0000256" key="12">
    <source>
        <dbReference type="ARBA" id="ARBA00022723"/>
    </source>
</evidence>
<keyword evidence="10" id="KW-0964">Secreted</keyword>
<keyword evidence="23" id="KW-1208">Phospholipid metabolism</keyword>
<evidence type="ECO:0000256" key="27">
    <source>
        <dbReference type="ARBA" id="ARBA00048541"/>
    </source>
</evidence>
<comment type="subcellular location">
    <subcellularLocation>
        <location evidence="4">Cell membrane</location>
    </subcellularLocation>
    <subcellularLocation>
        <location evidence="2">Cytoplasm</location>
        <location evidence="2">Cytoskeleton</location>
        <location evidence="2">Microtubule organizing center</location>
        <location evidence="2">Centrosome</location>
        <location evidence="2">Centriole</location>
    </subcellularLocation>
    <subcellularLocation>
        <location evidence="3">Recycling endosome</location>
    </subcellularLocation>
    <subcellularLocation>
        <location evidence="5">Secreted</location>
    </subcellularLocation>
</comment>
<evidence type="ECO:0000256" key="31">
    <source>
        <dbReference type="ARBA" id="ARBA00079918"/>
    </source>
</evidence>
<accession>A0A7J8H4L1</accession>
<feature type="signal peptide" evidence="33">
    <location>
        <begin position="1"/>
        <end position="19"/>
    </location>
</feature>
<dbReference type="SUPFAM" id="SSF48619">
    <property type="entry name" value="Phospholipase A2, PLA2"/>
    <property type="match status" value="2"/>
</dbReference>
<dbReference type="CDD" id="cd04704">
    <property type="entry name" value="PLA2_bee_venom_like"/>
    <property type="match status" value="1"/>
</dbReference>
<dbReference type="CDD" id="cd04705">
    <property type="entry name" value="PLA2_group_III_like"/>
    <property type="match status" value="1"/>
</dbReference>
<keyword evidence="21" id="KW-0325">Glycoprotein</keyword>
<dbReference type="EC" id="3.1.1.4" evidence="7"/>
<dbReference type="GO" id="GO:0046470">
    <property type="term" value="P:phosphatidylcholine metabolic process"/>
    <property type="evidence" value="ECO:0007669"/>
    <property type="project" value="UniProtKB-ARBA"/>
</dbReference>
<feature type="region of interest" description="Disordered" evidence="32">
    <location>
        <begin position="285"/>
        <end position="325"/>
    </location>
</feature>
<evidence type="ECO:0000256" key="20">
    <source>
        <dbReference type="ARBA" id="ARBA00023157"/>
    </source>
</evidence>
<evidence type="ECO:0000256" key="30">
    <source>
        <dbReference type="ARBA" id="ARBA00077325"/>
    </source>
</evidence>
<sequence length="516" mass="57346">MGVLGVLLGVLSLLGMVLGGSPAFPWDSTFCHLARPIPGSPLGSLSFLGKDTQRLALFHAHWDGHGRLQACSQQDEPELTAAFSALCAGEITRGSFIHTPGPELQRALATLRSQWEACQGPDGNPAGARKKRAAGQSGVPGVGHKRGKRGWTMPGTLWCGVGDSAGNSSELGLFQGPDLCCREHDLCPQNISPFQYNYGIRNYRFHTISHCDCDARFQQCLQNQQDSISDIIGMAFFNVLEIPCFVLEEQEACVAWYWWGGCRMYGFIPLARLQPKTLYNASWSSPATTLTPSPQSPAPSKLRQKQHPWKWPPQREASQHPNKANATALQAPMASLRSDMDPTVHLEVTHPGLQGPRGGLNYQGVRQACRSFRHLDQCEHQIGPQETKFQLLNSAPEPLFHCDCTRRLARFLRLHSPPVGSNMLWQLLGTTCFKLVPPLGCAEHKGCSRGPKAIKVSARHLWRLQQRRLQIWGTGTDEEQARPSAHPRAPTSFYDWCLQLTQAAREPKEQQKFWKQ</sequence>
<evidence type="ECO:0000256" key="21">
    <source>
        <dbReference type="ARBA" id="ARBA00023180"/>
    </source>
</evidence>
<proteinExistence type="inferred from homology"/>
<feature type="chain" id="PRO_5029479062" description="Group 3 secretory phospholipase A2" evidence="33">
    <location>
        <begin position="20"/>
        <end position="516"/>
    </location>
</feature>
<comment type="catalytic activity">
    <reaction evidence="26">
        <text>1-hexadecanoyl-2-(5Z,8Z,11Z,14Z-eicosatetraenoyl)-sn-glycero-3-phosphocholine + H2O = 1-hexadecanoyl-sn-glycero-3-phosphocholine + (5Z,8Z,11Z,14Z)-eicosatetraenoate + H(+)</text>
        <dbReference type="Rhea" id="RHEA:40427"/>
        <dbReference type="ChEBI" id="CHEBI:15377"/>
        <dbReference type="ChEBI" id="CHEBI:15378"/>
        <dbReference type="ChEBI" id="CHEBI:32395"/>
        <dbReference type="ChEBI" id="CHEBI:72998"/>
        <dbReference type="ChEBI" id="CHEBI:73003"/>
    </reaction>
    <physiologicalReaction direction="left-to-right" evidence="26">
        <dbReference type="Rhea" id="RHEA:40428"/>
    </physiologicalReaction>
</comment>
<keyword evidence="18" id="KW-0443">Lipid metabolism</keyword>
<dbReference type="InterPro" id="IPR036444">
    <property type="entry name" value="PLipase_A2_dom_sf"/>
</dbReference>
<evidence type="ECO:0000313" key="36">
    <source>
        <dbReference type="Proteomes" id="UP000593571"/>
    </source>
</evidence>
<evidence type="ECO:0000256" key="9">
    <source>
        <dbReference type="ARBA" id="ARBA00022490"/>
    </source>
</evidence>
<dbReference type="GO" id="GO:0045597">
    <property type="term" value="P:positive regulation of cell differentiation"/>
    <property type="evidence" value="ECO:0007669"/>
    <property type="project" value="UniProtKB-ARBA"/>
</dbReference>
<evidence type="ECO:0000256" key="29">
    <source>
        <dbReference type="ARBA" id="ARBA00067709"/>
    </source>
</evidence>
<evidence type="ECO:0000256" key="5">
    <source>
        <dbReference type="ARBA" id="ARBA00004613"/>
    </source>
</evidence>
<dbReference type="GO" id="GO:0060271">
    <property type="term" value="P:cilium assembly"/>
    <property type="evidence" value="ECO:0007669"/>
    <property type="project" value="UniProtKB-ARBA"/>
</dbReference>
<name>A0A7J8H4L1_ROUAE</name>
<dbReference type="Proteomes" id="UP000593571">
    <property type="component" value="Unassembled WGS sequence"/>
</dbReference>
<comment type="catalytic activity">
    <reaction evidence="27">
        <text>1-hexadecanoyl-2-(5Z,8Z,11Z,14Z-eicosatetraenoyl)-sn-glycero-3-phosphoethanolamine + H2O = 1-hexadecanoyl-sn-glycero-3-phosphoethanolamine + (5Z,8Z,11Z,14Z)-eicosatetraenoate + H(+)</text>
        <dbReference type="Rhea" id="RHEA:40431"/>
        <dbReference type="ChEBI" id="CHEBI:15377"/>
        <dbReference type="ChEBI" id="CHEBI:15378"/>
        <dbReference type="ChEBI" id="CHEBI:32395"/>
        <dbReference type="ChEBI" id="CHEBI:73004"/>
        <dbReference type="ChEBI" id="CHEBI:73009"/>
    </reaction>
    <physiologicalReaction direction="left-to-right" evidence="27">
        <dbReference type="Rhea" id="RHEA:40432"/>
    </physiologicalReaction>
</comment>
<keyword evidence="8" id="KW-1003">Cell membrane</keyword>
<evidence type="ECO:0000256" key="16">
    <source>
        <dbReference type="ARBA" id="ARBA00022801"/>
    </source>
</evidence>
<evidence type="ECO:0000256" key="1">
    <source>
        <dbReference type="ARBA" id="ARBA00001913"/>
    </source>
</evidence>
<evidence type="ECO:0000256" key="25">
    <source>
        <dbReference type="ARBA" id="ARBA00023422"/>
    </source>
</evidence>
<keyword evidence="15" id="KW-0970">Cilium biogenesis/degradation</keyword>
<evidence type="ECO:0000256" key="19">
    <source>
        <dbReference type="ARBA" id="ARBA00023136"/>
    </source>
</evidence>
<keyword evidence="9" id="KW-0963">Cytoplasm</keyword>
<evidence type="ECO:0000256" key="10">
    <source>
        <dbReference type="ARBA" id="ARBA00022525"/>
    </source>
</evidence>
<comment type="similarity">
    <text evidence="6">Belongs to the phospholipase A2 family.</text>
</comment>
<dbReference type="FunFam" id="1.20.90.10:FF:000012">
    <property type="entry name" value="Phospholipase A2 group III"/>
    <property type="match status" value="1"/>
</dbReference>
<feature type="domain" description="Phospholipase A2-like central" evidence="34">
    <location>
        <begin position="152"/>
        <end position="247"/>
    </location>
</feature>
<evidence type="ECO:0000259" key="34">
    <source>
        <dbReference type="Pfam" id="PF05826"/>
    </source>
</evidence>
<feature type="region of interest" description="Disordered" evidence="32">
    <location>
        <begin position="119"/>
        <end position="146"/>
    </location>
</feature>
<evidence type="ECO:0000256" key="7">
    <source>
        <dbReference type="ARBA" id="ARBA00013278"/>
    </source>
</evidence>
<dbReference type="GO" id="GO:0010976">
    <property type="term" value="P:positive regulation of neuron projection development"/>
    <property type="evidence" value="ECO:0007669"/>
    <property type="project" value="UniProtKB-ARBA"/>
</dbReference>
<evidence type="ECO:0000256" key="15">
    <source>
        <dbReference type="ARBA" id="ARBA00022794"/>
    </source>
</evidence>
<dbReference type="PANTHER" id="PTHR12253">
    <property type="entry name" value="RH14732P"/>
    <property type="match status" value="1"/>
</dbReference>
<keyword evidence="20" id="KW-1015">Disulfide bond</keyword>
<dbReference type="GO" id="GO:0010629">
    <property type="term" value="P:negative regulation of gene expression"/>
    <property type="evidence" value="ECO:0007669"/>
    <property type="project" value="UniProtKB-ARBA"/>
</dbReference>
<evidence type="ECO:0000256" key="2">
    <source>
        <dbReference type="ARBA" id="ARBA00004114"/>
    </source>
</evidence>
<evidence type="ECO:0000256" key="6">
    <source>
        <dbReference type="ARBA" id="ARBA00007056"/>
    </source>
</evidence>
<dbReference type="GO" id="GO:0047498">
    <property type="term" value="F:calcium-dependent phospholipase A2 activity"/>
    <property type="evidence" value="ECO:0007669"/>
    <property type="project" value="UniProtKB-ARBA"/>
</dbReference>
<comment type="caution">
    <text evidence="35">The sequence shown here is derived from an EMBL/GenBank/DDBJ whole genome shotgun (WGS) entry which is preliminary data.</text>
</comment>
<evidence type="ECO:0000256" key="22">
    <source>
        <dbReference type="ARBA" id="ARBA00023212"/>
    </source>
</evidence>
<dbReference type="AlphaFoldDB" id="A0A7J8H4L1"/>
<keyword evidence="19" id="KW-0472">Membrane</keyword>
<evidence type="ECO:0000256" key="18">
    <source>
        <dbReference type="ARBA" id="ARBA00023098"/>
    </source>
</evidence>
<evidence type="ECO:0000256" key="3">
    <source>
        <dbReference type="ARBA" id="ARBA00004172"/>
    </source>
</evidence>
<evidence type="ECO:0000256" key="23">
    <source>
        <dbReference type="ARBA" id="ARBA00023264"/>
    </source>
</evidence>
<dbReference type="GO" id="GO:0005576">
    <property type="term" value="C:extracellular region"/>
    <property type="evidence" value="ECO:0007669"/>
    <property type="project" value="UniProtKB-SubCell"/>
</dbReference>
<gene>
    <name evidence="35" type="ORF">HJG63_015406</name>
</gene>
<dbReference type="GO" id="GO:0031394">
    <property type="term" value="P:positive regulation of prostaglandin biosynthetic process"/>
    <property type="evidence" value="ECO:0007669"/>
    <property type="project" value="UniProtKB-ARBA"/>
</dbReference>
<evidence type="ECO:0000256" key="11">
    <source>
        <dbReference type="ARBA" id="ARBA00022675"/>
    </source>
</evidence>
<comment type="cofactor">
    <cofactor evidence="1">
        <name>Ca(2+)</name>
        <dbReference type="ChEBI" id="CHEBI:29108"/>
    </cofactor>
</comment>
<keyword evidence="11" id="KW-0467">Mast cell degranulation</keyword>
<comment type="catalytic activity">
    <reaction evidence="25">
        <text>a 1,2-diacyl-sn-glycero-3-phosphocholine + H2O = a 1-acyl-sn-glycero-3-phosphocholine + a fatty acid + H(+)</text>
        <dbReference type="Rhea" id="RHEA:15801"/>
        <dbReference type="ChEBI" id="CHEBI:15377"/>
        <dbReference type="ChEBI" id="CHEBI:15378"/>
        <dbReference type="ChEBI" id="CHEBI:28868"/>
        <dbReference type="ChEBI" id="CHEBI:57643"/>
        <dbReference type="ChEBI" id="CHEBI:58168"/>
        <dbReference type="EC" id="3.1.1.4"/>
    </reaction>
    <physiologicalReaction direction="left-to-right" evidence="25">
        <dbReference type="Rhea" id="RHEA:15802"/>
    </physiologicalReaction>
</comment>
<dbReference type="GO" id="GO:0046872">
    <property type="term" value="F:metal ion binding"/>
    <property type="evidence" value="ECO:0007669"/>
    <property type="project" value="UniProtKB-KW"/>
</dbReference>
<dbReference type="InterPro" id="IPR033113">
    <property type="entry name" value="PLA2_histidine"/>
</dbReference>
<dbReference type="GO" id="GO:0005886">
    <property type="term" value="C:plasma membrane"/>
    <property type="evidence" value="ECO:0007669"/>
    <property type="project" value="UniProtKB-SubCell"/>
</dbReference>
<evidence type="ECO:0000256" key="17">
    <source>
        <dbReference type="ARBA" id="ARBA00022837"/>
    </source>
</evidence>
<evidence type="ECO:0000313" key="35">
    <source>
        <dbReference type="EMBL" id="KAF6467118.1"/>
    </source>
</evidence>
<keyword evidence="22" id="KW-0206">Cytoskeleton</keyword>
<dbReference type="GO" id="GO:0043303">
    <property type="term" value="P:mast cell degranulation"/>
    <property type="evidence" value="ECO:0007669"/>
    <property type="project" value="UniProtKB-KW"/>
</dbReference>
<evidence type="ECO:0000256" key="8">
    <source>
        <dbReference type="ARBA" id="ARBA00022475"/>
    </source>
</evidence>
<dbReference type="GO" id="GO:0005814">
    <property type="term" value="C:centriole"/>
    <property type="evidence" value="ECO:0007669"/>
    <property type="project" value="UniProtKB-SubCell"/>
</dbReference>
<evidence type="ECO:0000256" key="4">
    <source>
        <dbReference type="ARBA" id="ARBA00004236"/>
    </source>
</evidence>
<dbReference type="GO" id="GO:0055037">
    <property type="term" value="C:recycling endosome"/>
    <property type="evidence" value="ECO:0007669"/>
    <property type="project" value="UniProtKB-SubCell"/>
</dbReference>
<evidence type="ECO:0000256" key="24">
    <source>
        <dbReference type="ARBA" id="ARBA00023408"/>
    </source>
</evidence>
<keyword evidence="12" id="KW-0479">Metal-binding</keyword>
<reference evidence="35 36" key="1">
    <citation type="journal article" date="2020" name="Nature">
        <title>Six reference-quality genomes reveal evolution of bat adaptations.</title>
        <authorList>
            <person name="Jebb D."/>
            <person name="Huang Z."/>
            <person name="Pippel M."/>
            <person name="Hughes G.M."/>
            <person name="Lavrichenko K."/>
            <person name="Devanna P."/>
            <person name="Winkler S."/>
            <person name="Jermiin L.S."/>
            <person name="Skirmuntt E.C."/>
            <person name="Katzourakis A."/>
            <person name="Burkitt-Gray L."/>
            <person name="Ray D.A."/>
            <person name="Sullivan K.A.M."/>
            <person name="Roscito J.G."/>
            <person name="Kirilenko B.M."/>
            <person name="Davalos L.M."/>
            <person name="Corthals A.P."/>
            <person name="Power M.L."/>
            <person name="Jones G."/>
            <person name="Ransome R.D."/>
            <person name="Dechmann D.K.N."/>
            <person name="Locatelli A.G."/>
            <person name="Puechmaille S.J."/>
            <person name="Fedrigo O."/>
            <person name="Jarvis E.D."/>
            <person name="Hiller M."/>
            <person name="Vernes S.C."/>
            <person name="Myers E.W."/>
            <person name="Teeling E.C."/>
        </authorList>
    </citation>
    <scope>NUCLEOTIDE SEQUENCE [LARGE SCALE GENOMIC DNA]</scope>
    <source>
        <strain evidence="35">MRouAeg1</strain>
        <tissue evidence="35">Muscle</tissue>
    </source>
</reference>
<keyword evidence="14" id="KW-0967">Endosome</keyword>
<evidence type="ECO:0000256" key="32">
    <source>
        <dbReference type="SAM" id="MobiDB-lite"/>
    </source>
</evidence>
<comment type="catalytic activity">
    <reaction evidence="28">
        <text>1-hexadecanoyl-2-(9Z,12Z-octadecadienoyl)-sn-glycero-3-phosphoethanolamine + H2O = 1-hexadecanoyl-sn-glycero-3-phosphoethanolamine + (9Z,12Z)-octadecadienoate + H(+)</text>
        <dbReference type="Rhea" id="RHEA:40815"/>
        <dbReference type="ChEBI" id="CHEBI:15377"/>
        <dbReference type="ChEBI" id="CHEBI:15378"/>
        <dbReference type="ChEBI" id="CHEBI:30245"/>
        <dbReference type="ChEBI" id="CHEBI:73004"/>
        <dbReference type="ChEBI" id="CHEBI:73008"/>
    </reaction>
    <physiologicalReaction direction="left-to-right" evidence="28">
        <dbReference type="Rhea" id="RHEA:40816"/>
    </physiologicalReaction>
</comment>